<keyword evidence="1" id="KW-0812">Transmembrane</keyword>
<comment type="caution">
    <text evidence="4">The sequence shown here is derived from an EMBL/GenBank/DDBJ whole genome shotgun (WGS) entry which is preliminary data.</text>
</comment>
<keyword evidence="5" id="KW-1185">Reference proteome</keyword>
<dbReference type="InterPro" id="IPR013783">
    <property type="entry name" value="Ig-like_fold"/>
</dbReference>
<keyword evidence="1" id="KW-1133">Transmembrane helix</keyword>
<dbReference type="PROSITE" id="PS50835">
    <property type="entry name" value="IG_LIKE"/>
    <property type="match status" value="1"/>
</dbReference>
<evidence type="ECO:0000313" key="5">
    <source>
        <dbReference type="Proteomes" id="UP001497497"/>
    </source>
</evidence>
<organism evidence="4 5">
    <name type="scientific">Lymnaea stagnalis</name>
    <name type="common">Great pond snail</name>
    <name type="synonym">Helix stagnalis</name>
    <dbReference type="NCBI Taxonomy" id="6523"/>
    <lineage>
        <taxon>Eukaryota</taxon>
        <taxon>Metazoa</taxon>
        <taxon>Spiralia</taxon>
        <taxon>Lophotrochozoa</taxon>
        <taxon>Mollusca</taxon>
        <taxon>Gastropoda</taxon>
        <taxon>Heterobranchia</taxon>
        <taxon>Euthyneura</taxon>
        <taxon>Panpulmonata</taxon>
        <taxon>Hygrophila</taxon>
        <taxon>Lymnaeoidea</taxon>
        <taxon>Lymnaeidae</taxon>
        <taxon>Lymnaea</taxon>
    </lineage>
</organism>
<proteinExistence type="predicted"/>
<dbReference type="InterPro" id="IPR036179">
    <property type="entry name" value="Ig-like_dom_sf"/>
</dbReference>
<feature type="transmembrane region" description="Helical" evidence="1">
    <location>
        <begin position="437"/>
        <end position="460"/>
    </location>
</feature>
<name>A0AAV2H7T2_LYMST</name>
<dbReference type="InterPro" id="IPR007110">
    <property type="entry name" value="Ig-like_dom"/>
</dbReference>
<evidence type="ECO:0000256" key="2">
    <source>
        <dbReference type="SAM" id="SignalP"/>
    </source>
</evidence>
<dbReference type="Gene3D" id="2.60.40.10">
    <property type="entry name" value="Immunoglobulins"/>
    <property type="match status" value="1"/>
</dbReference>
<dbReference type="Proteomes" id="UP001497497">
    <property type="component" value="Unassembled WGS sequence"/>
</dbReference>
<evidence type="ECO:0000259" key="3">
    <source>
        <dbReference type="PROSITE" id="PS50835"/>
    </source>
</evidence>
<evidence type="ECO:0000256" key="1">
    <source>
        <dbReference type="SAM" id="Phobius"/>
    </source>
</evidence>
<keyword evidence="2" id="KW-0732">Signal</keyword>
<feature type="chain" id="PRO_5043449697" description="Ig-like domain-containing protein" evidence="2">
    <location>
        <begin position="22"/>
        <end position="487"/>
    </location>
</feature>
<evidence type="ECO:0000313" key="4">
    <source>
        <dbReference type="EMBL" id="CAL1529487.1"/>
    </source>
</evidence>
<feature type="signal peptide" evidence="2">
    <location>
        <begin position="1"/>
        <end position="21"/>
    </location>
</feature>
<dbReference type="AlphaFoldDB" id="A0AAV2H7T2"/>
<feature type="domain" description="Ig-like" evidence="3">
    <location>
        <begin position="138"/>
        <end position="265"/>
    </location>
</feature>
<dbReference type="EMBL" id="CAXITT010000049">
    <property type="protein sequence ID" value="CAL1529487.1"/>
    <property type="molecule type" value="Genomic_DNA"/>
</dbReference>
<keyword evidence="1" id="KW-0472">Membrane</keyword>
<accession>A0AAV2H7T2</accession>
<sequence length="487" mass="53437">MLTMCNVVFSVLLVILTSCSAKVGPPKCGDPKLYTPDDNHVSFVCTSVCVGVYDNQTADCTFQVRNNEDLTNVTGDVEITYTASGNTTFPLFVVTCTLSLLFRDLSPGSYQIQVTVSTNDSALNVTSDWSTSVNLTSPSVYLDNCVTNLSESYHSNYVTCFCTVSSDTEPMGSQRWLKDGQIVQHGGVIDIYYDETLENHTFMCVPVSPLKTGPLPGVMFAPKWPLSPMILGFMLNGTLDGYVMPVNSTANFTCLAINTDISNIVYMKNETGEVISSKVKSFSKVMTSCSDTGIYECRILGSLGQVIVRDTIDVTMECLSLQNESIEARNISAKVGDVVDIDIPVKGYPDPVIYTLSMQLKNGTSNMSQDRYEAVYDRDYPDPTSDEGTVKLRIHRIEATSFTNYTFAMYNEIVTLKYTFRIYEKSAHRDENGMTDIIIGSAVGGSCGLIIVVVVVGLFFKKGYFQKCQGSLTGGFKSMDSNGARSY</sequence>
<reference evidence="4 5" key="1">
    <citation type="submission" date="2024-04" db="EMBL/GenBank/DDBJ databases">
        <authorList>
            <consortium name="Genoscope - CEA"/>
            <person name="William W."/>
        </authorList>
    </citation>
    <scope>NUCLEOTIDE SEQUENCE [LARGE SCALE GENOMIC DNA]</scope>
</reference>
<dbReference type="SUPFAM" id="SSF48726">
    <property type="entry name" value="Immunoglobulin"/>
    <property type="match status" value="1"/>
</dbReference>
<protein>
    <recommendedName>
        <fullName evidence="3">Ig-like domain-containing protein</fullName>
    </recommendedName>
</protein>
<gene>
    <name evidence="4" type="ORF">GSLYS_00003643001</name>
</gene>